<dbReference type="SUPFAM" id="SSF54211">
    <property type="entry name" value="Ribosomal protein S5 domain 2-like"/>
    <property type="match status" value="2"/>
</dbReference>
<dbReference type="InterPro" id="IPR038494">
    <property type="entry name" value="IGPD_sf"/>
</dbReference>
<dbReference type="RefSeq" id="WP_118678146.1">
    <property type="nucleotide sequence ID" value="NZ_JACRSX010000008.1"/>
</dbReference>
<keyword evidence="3 5" id="KW-0368">Histidine biosynthesis</keyword>
<evidence type="ECO:0000256" key="4">
    <source>
        <dbReference type="ARBA" id="ARBA00023239"/>
    </source>
</evidence>
<keyword evidence="8" id="KW-1185">Reference proteome</keyword>
<evidence type="ECO:0000256" key="1">
    <source>
        <dbReference type="ARBA" id="ARBA00005047"/>
    </source>
</evidence>
<accession>A0ABR7N2J5</accession>
<keyword evidence="2 5" id="KW-0028">Amino-acid biosynthesis</keyword>
<dbReference type="InterPro" id="IPR020568">
    <property type="entry name" value="Ribosomal_Su5_D2-typ_SF"/>
</dbReference>
<comment type="catalytic activity">
    <reaction evidence="5 6">
        <text>D-erythro-1-(imidazol-4-yl)glycerol 3-phosphate = 3-(imidazol-4-yl)-2-oxopropyl phosphate + H2O</text>
        <dbReference type="Rhea" id="RHEA:11040"/>
        <dbReference type="ChEBI" id="CHEBI:15377"/>
        <dbReference type="ChEBI" id="CHEBI:57766"/>
        <dbReference type="ChEBI" id="CHEBI:58278"/>
        <dbReference type="EC" id="4.2.1.19"/>
    </reaction>
</comment>
<dbReference type="PANTHER" id="PTHR23133:SF2">
    <property type="entry name" value="IMIDAZOLEGLYCEROL-PHOSPHATE DEHYDRATASE"/>
    <property type="match status" value="1"/>
</dbReference>
<comment type="subcellular location">
    <subcellularLocation>
        <location evidence="5 6">Cytoplasm</location>
    </subcellularLocation>
</comment>
<dbReference type="PANTHER" id="PTHR23133">
    <property type="entry name" value="IMIDAZOLEGLYCEROL-PHOSPHATE DEHYDRATASE HIS7"/>
    <property type="match status" value="1"/>
</dbReference>
<evidence type="ECO:0000256" key="5">
    <source>
        <dbReference type="HAMAP-Rule" id="MF_00076"/>
    </source>
</evidence>
<dbReference type="NCBIfam" id="NF002111">
    <property type="entry name" value="PRK00951.2-1"/>
    <property type="match status" value="1"/>
</dbReference>
<sequence>MQERKAEISRVTGETNVHISLDLDGTGKAQIHTGIGFFDHMLNSFARHGLFDLTVDVEGDLEVDSHHTIEDTGIVLGQAIRQAVGDKKGIRRFGDCMLPMDETLMLCALDLSGRPYLKFYMPLTVPKVGDFDTEMVHEFFYAVSYGAEMNLHLKMLDGENNHHIIEAAFKAFAKALDQATQYDDRIQEVLSTKGSL</sequence>
<comment type="similarity">
    <text evidence="5 6">Belongs to the imidazoleglycerol-phosphate dehydratase family.</text>
</comment>
<protein>
    <recommendedName>
        <fullName evidence="5 6">Imidazoleglycerol-phosphate dehydratase</fullName>
        <shortName evidence="5">IGPD</shortName>
        <ecNumber evidence="5 6">4.2.1.19</ecNumber>
    </recommendedName>
</protein>
<evidence type="ECO:0000256" key="6">
    <source>
        <dbReference type="RuleBase" id="RU000599"/>
    </source>
</evidence>
<evidence type="ECO:0000256" key="2">
    <source>
        <dbReference type="ARBA" id="ARBA00022605"/>
    </source>
</evidence>
<comment type="caution">
    <text evidence="7">The sequence shown here is derived from an EMBL/GenBank/DDBJ whole genome shotgun (WGS) entry which is preliminary data.</text>
</comment>
<evidence type="ECO:0000256" key="3">
    <source>
        <dbReference type="ARBA" id="ARBA00023102"/>
    </source>
</evidence>
<proteinExistence type="inferred from homology"/>
<keyword evidence="4 5" id="KW-0456">Lyase</keyword>
<name>A0ABR7N2J5_9FIRM</name>
<dbReference type="NCBIfam" id="NF002114">
    <property type="entry name" value="PRK00951.2-4"/>
    <property type="match status" value="1"/>
</dbReference>
<dbReference type="EC" id="4.2.1.19" evidence="5 6"/>
<keyword evidence="5" id="KW-0963">Cytoplasm</keyword>
<reference evidence="7 8" key="1">
    <citation type="submission" date="2020-08" db="EMBL/GenBank/DDBJ databases">
        <title>Genome public.</title>
        <authorList>
            <person name="Liu C."/>
            <person name="Sun Q."/>
        </authorList>
    </citation>
    <scope>NUCLEOTIDE SEQUENCE [LARGE SCALE GENOMIC DNA]</scope>
    <source>
        <strain evidence="7 8">NSJ-37</strain>
    </source>
</reference>
<dbReference type="EMBL" id="JACRSX010000008">
    <property type="protein sequence ID" value="MBC8562565.1"/>
    <property type="molecule type" value="Genomic_DNA"/>
</dbReference>
<gene>
    <name evidence="5 7" type="primary">hisB</name>
    <name evidence="7" type="ORF">H8704_07975</name>
</gene>
<dbReference type="Pfam" id="PF00475">
    <property type="entry name" value="IGPD"/>
    <property type="match status" value="1"/>
</dbReference>
<evidence type="ECO:0000313" key="7">
    <source>
        <dbReference type="EMBL" id="MBC8562565.1"/>
    </source>
</evidence>
<dbReference type="Proteomes" id="UP000606193">
    <property type="component" value="Unassembled WGS sequence"/>
</dbReference>
<evidence type="ECO:0000313" key="8">
    <source>
        <dbReference type="Proteomes" id="UP000606193"/>
    </source>
</evidence>
<dbReference type="InterPro" id="IPR000807">
    <property type="entry name" value="ImidazoleglycerolP_deHydtase"/>
</dbReference>
<dbReference type="InterPro" id="IPR020565">
    <property type="entry name" value="ImidazoleglycerP_deHydtase_CS"/>
</dbReference>
<organism evidence="7 8">
    <name type="scientific">Jutongia huaianensis</name>
    <dbReference type="NCBI Taxonomy" id="2763668"/>
    <lineage>
        <taxon>Bacteria</taxon>
        <taxon>Bacillati</taxon>
        <taxon>Bacillota</taxon>
        <taxon>Clostridia</taxon>
        <taxon>Lachnospirales</taxon>
        <taxon>Lachnospiraceae</taxon>
        <taxon>Jutongia</taxon>
    </lineage>
</organism>
<dbReference type="PROSITE" id="PS00955">
    <property type="entry name" value="IGP_DEHYDRATASE_2"/>
    <property type="match status" value="1"/>
</dbReference>
<dbReference type="CDD" id="cd07914">
    <property type="entry name" value="IGPD"/>
    <property type="match status" value="1"/>
</dbReference>
<dbReference type="Gene3D" id="3.30.230.40">
    <property type="entry name" value="Imidazole glycerol phosphate dehydratase, domain 1"/>
    <property type="match status" value="2"/>
</dbReference>
<dbReference type="PROSITE" id="PS00954">
    <property type="entry name" value="IGP_DEHYDRATASE_1"/>
    <property type="match status" value="1"/>
</dbReference>
<comment type="pathway">
    <text evidence="1 5 6">Amino-acid biosynthesis; L-histidine biosynthesis; L-histidine from 5-phospho-alpha-D-ribose 1-diphosphate: step 6/9.</text>
</comment>
<dbReference type="HAMAP" id="MF_00076">
    <property type="entry name" value="HisB"/>
    <property type="match status" value="1"/>
</dbReference>